<dbReference type="InterPro" id="IPR018044">
    <property type="entry name" value="Peptidase_S11"/>
</dbReference>
<organism evidence="16 17">
    <name type="scientific">Jannaschia ovalis</name>
    <dbReference type="NCBI Taxonomy" id="3038773"/>
    <lineage>
        <taxon>Bacteria</taxon>
        <taxon>Pseudomonadati</taxon>
        <taxon>Pseudomonadota</taxon>
        <taxon>Alphaproteobacteria</taxon>
        <taxon>Rhodobacterales</taxon>
        <taxon>Roseobacteraceae</taxon>
        <taxon>Jannaschia</taxon>
    </lineage>
</organism>
<dbReference type="SUPFAM" id="SSF69189">
    <property type="entry name" value="Penicillin-binding protein associated domain"/>
    <property type="match status" value="1"/>
</dbReference>
<reference evidence="16 17" key="1">
    <citation type="submission" date="2023-04" db="EMBL/GenBank/DDBJ databases">
        <title>Jannaschia ovalis sp. nov., a marine bacterium isolated from sea tidal flat.</title>
        <authorList>
            <person name="Kwon D.Y."/>
            <person name="Kim J.-J."/>
        </authorList>
    </citation>
    <scope>NUCLEOTIDE SEQUENCE [LARGE SCALE GENOMIC DNA]</scope>
    <source>
        <strain evidence="16 17">GRR-S6-38</strain>
    </source>
</reference>
<dbReference type="InterPro" id="IPR001967">
    <property type="entry name" value="Peptidase_S11_N"/>
</dbReference>
<comment type="function">
    <text evidence="1">Removes C-terminal D-alanyl residues from sugar-peptide cell wall precursors.</text>
</comment>
<keyword evidence="11" id="KW-0961">Cell wall biogenesis/degradation</keyword>
<evidence type="ECO:0000259" key="15">
    <source>
        <dbReference type="SMART" id="SM00936"/>
    </source>
</evidence>
<evidence type="ECO:0000256" key="11">
    <source>
        <dbReference type="ARBA" id="ARBA00023316"/>
    </source>
</evidence>
<dbReference type="SUPFAM" id="SSF56601">
    <property type="entry name" value="beta-lactamase/transpeptidase-like"/>
    <property type="match status" value="1"/>
</dbReference>
<evidence type="ECO:0000256" key="12">
    <source>
        <dbReference type="ARBA" id="ARBA00034000"/>
    </source>
</evidence>
<keyword evidence="8 16" id="KW-0378">Hydrolase</keyword>
<keyword evidence="7 14" id="KW-0732">Signal</keyword>
<proteinExistence type="inferred from homology"/>
<keyword evidence="10" id="KW-0573">Peptidoglycan synthesis</keyword>
<evidence type="ECO:0000256" key="2">
    <source>
        <dbReference type="ARBA" id="ARBA00004752"/>
    </source>
</evidence>
<evidence type="ECO:0000256" key="7">
    <source>
        <dbReference type="ARBA" id="ARBA00022729"/>
    </source>
</evidence>
<evidence type="ECO:0000256" key="14">
    <source>
        <dbReference type="SAM" id="SignalP"/>
    </source>
</evidence>
<dbReference type="Gene3D" id="2.60.410.10">
    <property type="entry name" value="D-Ala-D-Ala carboxypeptidase, C-terminal domain"/>
    <property type="match status" value="1"/>
</dbReference>
<dbReference type="EMBL" id="CP122537">
    <property type="protein sequence ID" value="WGH78398.1"/>
    <property type="molecule type" value="Genomic_DNA"/>
</dbReference>
<keyword evidence="9" id="KW-0133">Cell shape</keyword>
<evidence type="ECO:0000256" key="1">
    <source>
        <dbReference type="ARBA" id="ARBA00003217"/>
    </source>
</evidence>
<comment type="similarity">
    <text evidence="3 13">Belongs to the peptidase S11 family.</text>
</comment>
<dbReference type="InterPro" id="IPR012907">
    <property type="entry name" value="Peptidase_S11_C"/>
</dbReference>
<evidence type="ECO:0000313" key="16">
    <source>
        <dbReference type="EMBL" id="WGH78398.1"/>
    </source>
</evidence>
<dbReference type="GO" id="GO:0004180">
    <property type="term" value="F:carboxypeptidase activity"/>
    <property type="evidence" value="ECO:0007669"/>
    <property type="project" value="UniProtKB-KW"/>
</dbReference>
<feature type="signal peptide" evidence="14">
    <location>
        <begin position="1"/>
        <end position="17"/>
    </location>
</feature>
<feature type="domain" description="Peptidase S11 D-Ala-D-Ala carboxypeptidase A C-terminal" evidence="15">
    <location>
        <begin position="268"/>
        <end position="359"/>
    </location>
</feature>
<dbReference type="InterPro" id="IPR037167">
    <property type="entry name" value="Peptidase_S11_C_sf"/>
</dbReference>
<dbReference type="EC" id="3.4.16.4" evidence="4"/>
<dbReference type="Gene3D" id="3.40.710.10">
    <property type="entry name" value="DD-peptidase/beta-lactamase superfamily"/>
    <property type="match status" value="1"/>
</dbReference>
<sequence>MLRPLIAALILAAPAAAQEFSTTAGSAFVIDHNTGTVLLEKNAEVPLPPASMSKLMTLNMVFEALEDGRLSLETELPVSQSAASYGGSTMFLDPRDRVSVEDLIRGVVVLSGNDATAVLAEALSPDGTEDGFSQMMTERARELGMENSVFRNSNGWPAPGHVMSMEDLAILAERLITEFPQYYPYFAETEFAFDGRSPSNRFNRNPLLRLNIGADGLKTGHTQEAGYGLVGSAVQGDRRVTFVISGMESERARAEESERIVNWAFRQYAEHELFSNGPGPVMEAEVFMGQAATVPLVPAEPVTWLLPVTGRQPVQGEITYDGPIAAPIAAGDPVATLTLSHPGLPPREVQLVAAADVARAGPLRRIQIAGSRVAGDVLGSAMSRFE</sequence>
<comment type="pathway">
    <text evidence="2">Cell wall biogenesis; peptidoglycan biosynthesis.</text>
</comment>
<evidence type="ECO:0000256" key="9">
    <source>
        <dbReference type="ARBA" id="ARBA00022960"/>
    </source>
</evidence>
<dbReference type="RefSeq" id="WP_279965149.1">
    <property type="nucleotide sequence ID" value="NZ_CP122537.1"/>
</dbReference>
<evidence type="ECO:0000256" key="8">
    <source>
        <dbReference type="ARBA" id="ARBA00022801"/>
    </source>
</evidence>
<dbReference type="Proteomes" id="UP001243420">
    <property type="component" value="Chromosome"/>
</dbReference>
<keyword evidence="5 16" id="KW-0121">Carboxypeptidase</keyword>
<dbReference type="PANTHER" id="PTHR21581:SF6">
    <property type="entry name" value="TRAFFICKING PROTEIN PARTICLE COMPLEX SUBUNIT 12"/>
    <property type="match status" value="1"/>
</dbReference>
<gene>
    <name evidence="16" type="ORF">P8627_15450</name>
</gene>
<dbReference type="InterPro" id="IPR015956">
    <property type="entry name" value="Peniciliin-bd_prot_C_sf"/>
</dbReference>
<evidence type="ECO:0000256" key="5">
    <source>
        <dbReference type="ARBA" id="ARBA00022645"/>
    </source>
</evidence>
<dbReference type="Pfam" id="PF07943">
    <property type="entry name" value="PBP5_C"/>
    <property type="match status" value="1"/>
</dbReference>
<feature type="chain" id="PRO_5045308062" description="serine-type D-Ala-D-Ala carboxypeptidase" evidence="14">
    <location>
        <begin position="18"/>
        <end position="386"/>
    </location>
</feature>
<protein>
    <recommendedName>
        <fullName evidence="4">serine-type D-Ala-D-Ala carboxypeptidase</fullName>
        <ecNumber evidence="4">3.4.16.4</ecNumber>
    </recommendedName>
</protein>
<accession>A0ABY8LAP3</accession>
<dbReference type="Pfam" id="PF00768">
    <property type="entry name" value="Peptidase_S11"/>
    <property type="match status" value="1"/>
</dbReference>
<keyword evidence="6" id="KW-0645">Protease</keyword>
<evidence type="ECO:0000256" key="3">
    <source>
        <dbReference type="ARBA" id="ARBA00007164"/>
    </source>
</evidence>
<comment type="catalytic activity">
    <reaction evidence="12">
        <text>Preferential cleavage: (Ac)2-L-Lys-D-Ala-|-D-Ala. Also transpeptidation of peptidyl-alanyl moieties that are N-acyl substituents of D-alanine.</text>
        <dbReference type="EC" id="3.4.16.4"/>
    </reaction>
</comment>
<dbReference type="InterPro" id="IPR012338">
    <property type="entry name" value="Beta-lactam/transpept-like"/>
</dbReference>
<evidence type="ECO:0000313" key="17">
    <source>
        <dbReference type="Proteomes" id="UP001243420"/>
    </source>
</evidence>
<evidence type="ECO:0000256" key="6">
    <source>
        <dbReference type="ARBA" id="ARBA00022670"/>
    </source>
</evidence>
<name>A0ABY8LAP3_9RHOB</name>
<evidence type="ECO:0000256" key="4">
    <source>
        <dbReference type="ARBA" id="ARBA00012448"/>
    </source>
</evidence>
<dbReference type="PRINTS" id="PR00725">
    <property type="entry name" value="DADACBPTASE1"/>
</dbReference>
<dbReference type="SMART" id="SM00936">
    <property type="entry name" value="PBP5_C"/>
    <property type="match status" value="1"/>
</dbReference>
<keyword evidence="17" id="KW-1185">Reference proteome</keyword>
<dbReference type="PANTHER" id="PTHR21581">
    <property type="entry name" value="D-ALANYL-D-ALANINE CARBOXYPEPTIDASE"/>
    <property type="match status" value="1"/>
</dbReference>
<evidence type="ECO:0000256" key="13">
    <source>
        <dbReference type="RuleBase" id="RU004016"/>
    </source>
</evidence>
<evidence type="ECO:0000256" key="10">
    <source>
        <dbReference type="ARBA" id="ARBA00022984"/>
    </source>
</evidence>